<reference evidence="1 2" key="1">
    <citation type="submission" date="2024-09" db="EMBL/GenBank/DDBJ databases">
        <authorList>
            <person name="Sun Q."/>
            <person name="Mori K."/>
        </authorList>
    </citation>
    <scope>NUCLEOTIDE SEQUENCE [LARGE SCALE GENOMIC DNA]</scope>
    <source>
        <strain evidence="1 2">TBRC 4576</strain>
    </source>
</reference>
<accession>A0ABV5WRB1</accession>
<protein>
    <submittedName>
        <fullName evidence="1">Uncharacterized protein</fullName>
    </submittedName>
</protein>
<comment type="caution">
    <text evidence="1">The sequence shown here is derived from an EMBL/GenBank/DDBJ whole genome shotgun (WGS) entry which is preliminary data.</text>
</comment>
<gene>
    <name evidence="1" type="ORF">ACFFLI_01160</name>
</gene>
<evidence type="ECO:0000313" key="2">
    <source>
        <dbReference type="Proteomes" id="UP001589691"/>
    </source>
</evidence>
<keyword evidence="2" id="KW-1185">Reference proteome</keyword>
<dbReference type="RefSeq" id="WP_137643630.1">
    <property type="nucleotide sequence ID" value="NZ_BJEA01000022.1"/>
</dbReference>
<proteinExistence type="predicted"/>
<sequence length="508" mass="58179">MPAATTLITPAENRFFLLSERARRHSSLHEISSLLHQHVTVKADSPFLKATVRNLIVKQHAAWLRACSHEWQLLASLPYVINPSSARRQWHRCELCHQPVRYEYHVVSKANQRELIVGSECVKKFMNAETRYLMVITTEDNFYAVQQYQTLTTQLPSVPAIMFAEPWLPELPATHRPQARTLRRETTATVTTYLRHRTPTVPLKQLAPAQRTYQQLVETEQTAIASARKLAEQQVEQAQHAQQQQRQQSVQTARERLRHSAAYRRYLADLAAIIVLRPDLAVAKRRFGQLSAPTTSRPLLNAYQFSQLVNEYRQTGQLKGRRSGMLAKDLVQDLDQVTRQLDARETTRFYDDLFNSCWGWDYPSPAAQQHDWQRLLTTRWGQTLSLTWFHQLAQQTTPAAIQNWLATQASPAVQRAIGHRLTTHATLTPIPRTTITAAELQTFCERAVRPTVSLATVQNQLISYYQLPAAQQATLQETVAHYYVSQQYAGDHQAALQRVQTLLTAKKV</sequence>
<dbReference type="Proteomes" id="UP001589691">
    <property type="component" value="Unassembled WGS sequence"/>
</dbReference>
<name>A0ABV5WRB1_9LACO</name>
<evidence type="ECO:0000313" key="1">
    <source>
        <dbReference type="EMBL" id="MFB9768483.1"/>
    </source>
</evidence>
<dbReference type="EMBL" id="JBHLZY010000003">
    <property type="protein sequence ID" value="MFB9768483.1"/>
    <property type="molecule type" value="Genomic_DNA"/>
</dbReference>
<organism evidence="1 2">
    <name type="scientific">Lactiplantibacillus modestisalitolerans</name>
    <dbReference type="NCBI Taxonomy" id="1457219"/>
    <lineage>
        <taxon>Bacteria</taxon>
        <taxon>Bacillati</taxon>
        <taxon>Bacillota</taxon>
        <taxon>Bacilli</taxon>
        <taxon>Lactobacillales</taxon>
        <taxon>Lactobacillaceae</taxon>
        <taxon>Lactiplantibacillus</taxon>
    </lineage>
</organism>